<keyword evidence="2" id="KW-1185">Reference proteome</keyword>
<name>A0A4Y8L1B0_9BACT</name>
<evidence type="ECO:0008006" key="3">
    <source>
        <dbReference type="Google" id="ProtNLM"/>
    </source>
</evidence>
<accession>A0A4Y8L1B0</accession>
<dbReference type="STRING" id="1121485.GCA_000426485_02243"/>
<sequence>MSTDLIIPEKDLYAVLCTSLEYANSYYSMLAKSINSPKPRFDNDFLYNLAIMSTEKYFVALLARYDWNASHHMPLAMYKEALDFDSELPESIKQTAIFVGKFEAICSIDGFGYRTPSHQDLQEMVKGIEELKQWVEKRKDEISYLFSK</sequence>
<organism evidence="1 2">
    <name type="scientific">Dysgonomonas capnocytophagoides</name>
    <dbReference type="NCBI Taxonomy" id="45254"/>
    <lineage>
        <taxon>Bacteria</taxon>
        <taxon>Pseudomonadati</taxon>
        <taxon>Bacteroidota</taxon>
        <taxon>Bacteroidia</taxon>
        <taxon>Bacteroidales</taxon>
        <taxon>Dysgonomonadaceae</taxon>
        <taxon>Dysgonomonas</taxon>
    </lineage>
</organism>
<gene>
    <name evidence="1" type="ORF">E2605_09325</name>
</gene>
<evidence type="ECO:0000313" key="1">
    <source>
        <dbReference type="EMBL" id="TFD96363.1"/>
    </source>
</evidence>
<dbReference type="RefSeq" id="WP_134436245.1">
    <property type="nucleotide sequence ID" value="NZ_JBKUNW010000017.1"/>
</dbReference>
<proteinExistence type="predicted"/>
<evidence type="ECO:0000313" key="2">
    <source>
        <dbReference type="Proteomes" id="UP000297861"/>
    </source>
</evidence>
<dbReference type="Proteomes" id="UP000297861">
    <property type="component" value="Unassembled WGS sequence"/>
</dbReference>
<dbReference type="EMBL" id="SOML01000005">
    <property type="protein sequence ID" value="TFD96363.1"/>
    <property type="molecule type" value="Genomic_DNA"/>
</dbReference>
<dbReference type="OrthoDB" id="1120659at2"/>
<comment type="caution">
    <text evidence="1">The sequence shown here is derived from an EMBL/GenBank/DDBJ whole genome shotgun (WGS) entry which is preliminary data.</text>
</comment>
<dbReference type="AlphaFoldDB" id="A0A4Y8L1B0"/>
<protein>
    <recommendedName>
        <fullName evidence="3">HEPN domain-containing protein</fullName>
    </recommendedName>
</protein>
<reference evidence="1 2" key="1">
    <citation type="submission" date="2019-03" db="EMBL/GenBank/DDBJ databases">
        <title>San Antonio Military Medical Center submission to MRSN (WRAIR), pending publication.</title>
        <authorList>
            <person name="Blyth D.M."/>
            <person name="Mccarthy S.L."/>
            <person name="Schall S.E."/>
            <person name="Stam J.A."/>
            <person name="Ong A.C."/>
            <person name="Mcgann P.T."/>
        </authorList>
    </citation>
    <scope>NUCLEOTIDE SEQUENCE [LARGE SCALE GENOMIC DNA]</scope>
    <source>
        <strain evidence="1 2">MRSN571793</strain>
    </source>
</reference>